<comment type="similarity">
    <text evidence="1">Belongs to the sulfatase family.</text>
</comment>
<feature type="region of interest" description="Disordered" evidence="3">
    <location>
        <begin position="43"/>
        <end position="86"/>
    </location>
</feature>
<evidence type="ECO:0000313" key="5">
    <source>
        <dbReference type="Proteomes" id="UP000317648"/>
    </source>
</evidence>
<dbReference type="EMBL" id="CP036433">
    <property type="protein sequence ID" value="QDU99219.1"/>
    <property type="molecule type" value="Genomic_DNA"/>
</dbReference>
<protein>
    <submittedName>
        <fullName evidence="4">Sulfatase</fullName>
    </submittedName>
</protein>
<keyword evidence="5" id="KW-1185">Reference proteome</keyword>
<dbReference type="SUPFAM" id="SSF53649">
    <property type="entry name" value="Alkaline phosphatase-like"/>
    <property type="match status" value="1"/>
</dbReference>
<dbReference type="PANTHER" id="PTHR42693:SF53">
    <property type="entry name" value="ENDO-4-O-SULFATASE"/>
    <property type="match status" value="1"/>
</dbReference>
<evidence type="ECO:0000256" key="1">
    <source>
        <dbReference type="ARBA" id="ARBA00008779"/>
    </source>
</evidence>
<sequence length="428" mass="45740">MTKWIFRAVLLAAVALIGLGLFRNAWLLEGKQTIAQAAGIDAAPERPLERSPGLPSEADPADLTGEHSILEGNGLPEMGDMAVPHGVQPDDASDTGLKHSLTRSISQLIDTQQQLLPEGAGDDLRDSLTQADDLLWEAKQNNRRAIRNANRQVRVPGRSPNVLLITVGGLQTSDLAWFGGEAGRAPTLDLLAARSVRQTLTPLAPAAAQRALLTGGDTPALEADTVTLTNMLWASGYETGVVGDCSWWPLSHDVEEWLGARSAAETDPYPESIWSNGRQVKVVGNAGGKQDVSREQLYLAQADSYFSRHRGRRPFFLALSLQLDESRSNLTACDRLIGDVIDSLEKYKMGPRTLVLIVGMPDAGTADPAPLVAGYGAQLPSNATAPTSASYADLAPTLAAFIGSTRQPPMAGTSLYPLWRIAAPQAQE</sequence>
<organism evidence="4 5">
    <name type="scientific">Lignipirellula cremea</name>
    <dbReference type="NCBI Taxonomy" id="2528010"/>
    <lineage>
        <taxon>Bacteria</taxon>
        <taxon>Pseudomonadati</taxon>
        <taxon>Planctomycetota</taxon>
        <taxon>Planctomycetia</taxon>
        <taxon>Pirellulales</taxon>
        <taxon>Pirellulaceae</taxon>
        <taxon>Lignipirellula</taxon>
    </lineage>
</organism>
<dbReference type="KEGG" id="lcre:Pla8534_71320"/>
<keyword evidence="2" id="KW-0378">Hydrolase</keyword>
<dbReference type="AlphaFoldDB" id="A0A518E550"/>
<reference evidence="4 5" key="1">
    <citation type="submission" date="2019-02" db="EMBL/GenBank/DDBJ databases">
        <title>Deep-cultivation of Planctomycetes and their phenomic and genomic characterization uncovers novel biology.</title>
        <authorList>
            <person name="Wiegand S."/>
            <person name="Jogler M."/>
            <person name="Boedeker C."/>
            <person name="Pinto D."/>
            <person name="Vollmers J."/>
            <person name="Rivas-Marin E."/>
            <person name="Kohn T."/>
            <person name="Peeters S.H."/>
            <person name="Heuer A."/>
            <person name="Rast P."/>
            <person name="Oberbeckmann S."/>
            <person name="Bunk B."/>
            <person name="Jeske O."/>
            <person name="Meyerdierks A."/>
            <person name="Storesund J.E."/>
            <person name="Kallscheuer N."/>
            <person name="Luecker S."/>
            <person name="Lage O.M."/>
            <person name="Pohl T."/>
            <person name="Merkel B.J."/>
            <person name="Hornburger P."/>
            <person name="Mueller R.-W."/>
            <person name="Bruemmer F."/>
            <person name="Labrenz M."/>
            <person name="Spormann A.M."/>
            <person name="Op den Camp H."/>
            <person name="Overmann J."/>
            <person name="Amann R."/>
            <person name="Jetten M.S.M."/>
            <person name="Mascher T."/>
            <person name="Medema M.H."/>
            <person name="Devos D.P."/>
            <person name="Kaster A.-K."/>
            <person name="Ovreas L."/>
            <person name="Rohde M."/>
            <person name="Galperin M.Y."/>
            <person name="Jogler C."/>
        </authorList>
    </citation>
    <scope>NUCLEOTIDE SEQUENCE [LARGE SCALE GENOMIC DNA]</scope>
    <source>
        <strain evidence="4 5">Pla85_3_4</strain>
    </source>
</reference>
<dbReference type="Gene3D" id="3.40.720.10">
    <property type="entry name" value="Alkaline Phosphatase, subunit A"/>
    <property type="match status" value="2"/>
</dbReference>
<proteinExistence type="inferred from homology"/>
<evidence type="ECO:0000256" key="2">
    <source>
        <dbReference type="ARBA" id="ARBA00022801"/>
    </source>
</evidence>
<evidence type="ECO:0000313" key="4">
    <source>
        <dbReference type="EMBL" id="QDU99219.1"/>
    </source>
</evidence>
<dbReference type="PANTHER" id="PTHR42693">
    <property type="entry name" value="ARYLSULFATASE FAMILY MEMBER"/>
    <property type="match status" value="1"/>
</dbReference>
<dbReference type="InterPro" id="IPR017850">
    <property type="entry name" value="Alkaline_phosphatase_core_sf"/>
</dbReference>
<gene>
    <name evidence="4" type="ORF">Pla8534_71320</name>
</gene>
<name>A0A518E550_9BACT</name>
<dbReference type="InterPro" id="IPR050738">
    <property type="entry name" value="Sulfatase"/>
</dbReference>
<dbReference type="RefSeq" id="WP_145059077.1">
    <property type="nucleotide sequence ID" value="NZ_CP036433.1"/>
</dbReference>
<evidence type="ECO:0000256" key="3">
    <source>
        <dbReference type="SAM" id="MobiDB-lite"/>
    </source>
</evidence>
<dbReference type="Proteomes" id="UP000317648">
    <property type="component" value="Chromosome"/>
</dbReference>
<dbReference type="GO" id="GO:0004065">
    <property type="term" value="F:arylsulfatase activity"/>
    <property type="evidence" value="ECO:0007669"/>
    <property type="project" value="TreeGrafter"/>
</dbReference>
<accession>A0A518E550</accession>